<dbReference type="Pfam" id="PF13411">
    <property type="entry name" value="MerR_1"/>
    <property type="match status" value="1"/>
</dbReference>
<reference evidence="7" key="1">
    <citation type="journal article" date="2019" name="Int. J. Syst. Evol. Microbiol.">
        <title>The Global Catalogue of Microorganisms (GCM) 10K type strain sequencing project: providing services to taxonomists for standard genome sequencing and annotation.</title>
        <authorList>
            <consortium name="The Broad Institute Genomics Platform"/>
            <consortium name="The Broad Institute Genome Sequencing Center for Infectious Disease"/>
            <person name="Wu L."/>
            <person name="Ma J."/>
        </authorList>
    </citation>
    <scope>NUCLEOTIDE SEQUENCE [LARGE SCALE GENOMIC DNA]</scope>
    <source>
        <strain evidence="7">JCM 4805</strain>
    </source>
</reference>
<name>A0ABP3JVM1_9ACTN</name>
<evidence type="ECO:0000256" key="4">
    <source>
        <dbReference type="ARBA" id="ARBA00023163"/>
    </source>
</evidence>
<keyword evidence="4" id="KW-0804">Transcription</keyword>
<dbReference type="SUPFAM" id="SSF46955">
    <property type="entry name" value="Putative DNA-binding domain"/>
    <property type="match status" value="1"/>
</dbReference>
<evidence type="ECO:0000313" key="6">
    <source>
        <dbReference type="EMBL" id="GAA0465168.1"/>
    </source>
</evidence>
<dbReference type="Gene3D" id="1.10.1660.10">
    <property type="match status" value="1"/>
</dbReference>
<evidence type="ECO:0000313" key="7">
    <source>
        <dbReference type="Proteomes" id="UP001500909"/>
    </source>
</evidence>
<protein>
    <recommendedName>
        <fullName evidence="5">HTH merR-type domain-containing protein</fullName>
    </recommendedName>
</protein>
<dbReference type="InterPro" id="IPR000551">
    <property type="entry name" value="MerR-type_HTH_dom"/>
</dbReference>
<dbReference type="InterPro" id="IPR009061">
    <property type="entry name" value="DNA-bd_dom_put_sf"/>
</dbReference>
<sequence length="142" mass="15044">MTMTPAEAARAAGVPLSTLRYYERRGFLAPERDPNSGYRRFSPDDVRRARFVQRAQRLGFGMADVAAFLALSQEGAVASSQLRTVIDAKLADLDARIADLARMRTALAALADGAADGDCVCPVEAALTGTVPEAGHAPQPSP</sequence>
<accession>A0ABP3JVM1</accession>
<evidence type="ECO:0000256" key="3">
    <source>
        <dbReference type="ARBA" id="ARBA00023125"/>
    </source>
</evidence>
<dbReference type="PRINTS" id="PR00040">
    <property type="entry name" value="HTHMERR"/>
</dbReference>
<dbReference type="PROSITE" id="PS50937">
    <property type="entry name" value="HTH_MERR_2"/>
    <property type="match status" value="1"/>
</dbReference>
<dbReference type="PANTHER" id="PTHR30204:SF69">
    <property type="entry name" value="MERR-FAMILY TRANSCRIPTIONAL REGULATOR"/>
    <property type="match status" value="1"/>
</dbReference>
<feature type="domain" description="HTH merR-type" evidence="5">
    <location>
        <begin position="2"/>
        <end position="71"/>
    </location>
</feature>
<dbReference type="EMBL" id="BAAABY010000023">
    <property type="protein sequence ID" value="GAA0465168.1"/>
    <property type="molecule type" value="Genomic_DNA"/>
</dbReference>
<dbReference type="Proteomes" id="UP001500909">
    <property type="component" value="Unassembled WGS sequence"/>
</dbReference>
<evidence type="ECO:0000256" key="2">
    <source>
        <dbReference type="ARBA" id="ARBA00023015"/>
    </source>
</evidence>
<organism evidence="6 7">
    <name type="scientific">Streptomyces olivaceiscleroticus</name>
    <dbReference type="NCBI Taxonomy" id="68245"/>
    <lineage>
        <taxon>Bacteria</taxon>
        <taxon>Bacillati</taxon>
        <taxon>Actinomycetota</taxon>
        <taxon>Actinomycetes</taxon>
        <taxon>Kitasatosporales</taxon>
        <taxon>Streptomycetaceae</taxon>
        <taxon>Streptomyces</taxon>
    </lineage>
</organism>
<proteinExistence type="predicted"/>
<dbReference type="SMART" id="SM00422">
    <property type="entry name" value="HTH_MERR"/>
    <property type="match status" value="1"/>
</dbReference>
<comment type="caution">
    <text evidence="6">The sequence shown here is derived from an EMBL/GenBank/DDBJ whole genome shotgun (WGS) entry which is preliminary data.</text>
</comment>
<dbReference type="RefSeq" id="WP_346095544.1">
    <property type="nucleotide sequence ID" value="NZ_BAAABY010000023.1"/>
</dbReference>
<keyword evidence="2" id="KW-0805">Transcription regulation</keyword>
<evidence type="ECO:0000256" key="1">
    <source>
        <dbReference type="ARBA" id="ARBA00022491"/>
    </source>
</evidence>
<evidence type="ECO:0000259" key="5">
    <source>
        <dbReference type="PROSITE" id="PS50937"/>
    </source>
</evidence>
<dbReference type="PANTHER" id="PTHR30204">
    <property type="entry name" value="REDOX-CYCLING DRUG-SENSING TRANSCRIPTIONAL ACTIVATOR SOXR"/>
    <property type="match status" value="1"/>
</dbReference>
<keyword evidence="7" id="KW-1185">Reference proteome</keyword>
<gene>
    <name evidence="6" type="ORF">GCM10010361_31470</name>
</gene>
<keyword evidence="3" id="KW-0238">DNA-binding</keyword>
<dbReference type="InterPro" id="IPR047057">
    <property type="entry name" value="MerR_fam"/>
</dbReference>
<keyword evidence="1" id="KW-0678">Repressor</keyword>